<name>A0A6H5IYT3_9HYME</name>
<keyword evidence="3" id="KW-0677">Repeat</keyword>
<dbReference type="GO" id="GO:0008270">
    <property type="term" value="F:zinc ion binding"/>
    <property type="evidence" value="ECO:0007669"/>
    <property type="project" value="UniProtKB-KW"/>
</dbReference>
<dbReference type="Proteomes" id="UP000479190">
    <property type="component" value="Unassembled WGS sequence"/>
</dbReference>
<feature type="domain" description="C2H2-type" evidence="13">
    <location>
        <begin position="152"/>
        <end position="177"/>
    </location>
</feature>
<evidence type="ECO:0000313" key="15">
    <source>
        <dbReference type="Proteomes" id="UP000479190"/>
    </source>
</evidence>
<feature type="compositionally biased region" description="Basic and acidic residues" evidence="12">
    <location>
        <begin position="456"/>
        <end position="469"/>
    </location>
</feature>
<evidence type="ECO:0000256" key="10">
    <source>
        <dbReference type="PROSITE-ProRule" id="PRU00023"/>
    </source>
</evidence>
<dbReference type="AlphaFoldDB" id="A0A6H5IYT3"/>
<dbReference type="SMART" id="SM00248">
    <property type="entry name" value="ANK"/>
    <property type="match status" value="2"/>
</dbReference>
<feature type="domain" description="C2H2-type" evidence="13">
    <location>
        <begin position="96"/>
        <end position="119"/>
    </location>
</feature>
<evidence type="ECO:0000256" key="3">
    <source>
        <dbReference type="ARBA" id="ARBA00022737"/>
    </source>
</evidence>
<keyword evidence="2" id="KW-0479">Metal-binding</keyword>
<dbReference type="OrthoDB" id="6077919at2759"/>
<keyword evidence="8" id="KW-0804">Transcription</keyword>
<keyword evidence="9" id="KW-0539">Nucleus</keyword>
<dbReference type="GO" id="GO:0005634">
    <property type="term" value="C:nucleus"/>
    <property type="evidence" value="ECO:0007669"/>
    <property type="project" value="UniProtKB-SubCell"/>
</dbReference>
<evidence type="ECO:0000256" key="9">
    <source>
        <dbReference type="ARBA" id="ARBA00023242"/>
    </source>
</evidence>
<keyword evidence="6" id="KW-0805">Transcription regulation</keyword>
<dbReference type="PROSITE" id="PS50088">
    <property type="entry name" value="ANK_REPEAT"/>
    <property type="match status" value="1"/>
</dbReference>
<dbReference type="InterPro" id="IPR036770">
    <property type="entry name" value="Ankyrin_rpt-contain_sf"/>
</dbReference>
<feature type="domain" description="C2H2-type" evidence="13">
    <location>
        <begin position="40"/>
        <end position="68"/>
    </location>
</feature>
<accession>A0A6H5IYT3</accession>
<evidence type="ECO:0000256" key="11">
    <source>
        <dbReference type="PROSITE-ProRule" id="PRU00042"/>
    </source>
</evidence>
<dbReference type="GO" id="GO:0003677">
    <property type="term" value="F:DNA binding"/>
    <property type="evidence" value="ECO:0007669"/>
    <property type="project" value="UniProtKB-KW"/>
</dbReference>
<dbReference type="Pfam" id="PF12796">
    <property type="entry name" value="Ank_2"/>
    <property type="match status" value="1"/>
</dbReference>
<dbReference type="GO" id="GO:0010468">
    <property type="term" value="P:regulation of gene expression"/>
    <property type="evidence" value="ECO:0007669"/>
    <property type="project" value="TreeGrafter"/>
</dbReference>
<dbReference type="Pfam" id="PF00096">
    <property type="entry name" value="zf-C2H2"/>
    <property type="match status" value="5"/>
</dbReference>
<evidence type="ECO:0000256" key="12">
    <source>
        <dbReference type="SAM" id="MobiDB-lite"/>
    </source>
</evidence>
<evidence type="ECO:0000256" key="7">
    <source>
        <dbReference type="ARBA" id="ARBA00023125"/>
    </source>
</evidence>
<evidence type="ECO:0000256" key="1">
    <source>
        <dbReference type="ARBA" id="ARBA00004123"/>
    </source>
</evidence>
<evidence type="ECO:0000256" key="5">
    <source>
        <dbReference type="ARBA" id="ARBA00022833"/>
    </source>
</evidence>
<evidence type="ECO:0000256" key="8">
    <source>
        <dbReference type="ARBA" id="ARBA00023163"/>
    </source>
</evidence>
<feature type="repeat" description="ANK" evidence="10">
    <location>
        <begin position="319"/>
        <end position="351"/>
    </location>
</feature>
<keyword evidence="15" id="KW-1185">Reference proteome</keyword>
<dbReference type="PROSITE" id="PS00028">
    <property type="entry name" value="ZINC_FINGER_C2H2_1"/>
    <property type="match status" value="5"/>
</dbReference>
<dbReference type="InterPro" id="IPR050331">
    <property type="entry name" value="Zinc_finger"/>
</dbReference>
<dbReference type="PROSITE" id="PS50297">
    <property type="entry name" value="ANK_REP_REGION"/>
    <property type="match status" value="1"/>
</dbReference>
<dbReference type="InterPro" id="IPR013087">
    <property type="entry name" value="Znf_C2H2_type"/>
</dbReference>
<protein>
    <recommendedName>
        <fullName evidence="13">C2H2-type domain-containing protein</fullName>
    </recommendedName>
</protein>
<feature type="domain" description="C2H2-type" evidence="13">
    <location>
        <begin position="124"/>
        <end position="152"/>
    </location>
</feature>
<reference evidence="14 15" key="1">
    <citation type="submission" date="2020-02" db="EMBL/GenBank/DDBJ databases">
        <authorList>
            <person name="Ferguson B K."/>
        </authorList>
    </citation>
    <scope>NUCLEOTIDE SEQUENCE [LARGE SCALE GENOMIC DNA]</scope>
</reference>
<organism evidence="14 15">
    <name type="scientific">Trichogramma brassicae</name>
    <dbReference type="NCBI Taxonomy" id="86971"/>
    <lineage>
        <taxon>Eukaryota</taxon>
        <taxon>Metazoa</taxon>
        <taxon>Ecdysozoa</taxon>
        <taxon>Arthropoda</taxon>
        <taxon>Hexapoda</taxon>
        <taxon>Insecta</taxon>
        <taxon>Pterygota</taxon>
        <taxon>Neoptera</taxon>
        <taxon>Endopterygota</taxon>
        <taxon>Hymenoptera</taxon>
        <taxon>Apocrita</taxon>
        <taxon>Proctotrupomorpha</taxon>
        <taxon>Chalcidoidea</taxon>
        <taxon>Trichogrammatidae</taxon>
        <taxon>Trichogramma</taxon>
    </lineage>
</organism>
<dbReference type="SUPFAM" id="SSF57667">
    <property type="entry name" value="beta-beta-alpha zinc fingers"/>
    <property type="match status" value="4"/>
</dbReference>
<dbReference type="Gene3D" id="3.30.160.60">
    <property type="entry name" value="Classic Zinc Finger"/>
    <property type="match status" value="6"/>
</dbReference>
<evidence type="ECO:0000256" key="2">
    <source>
        <dbReference type="ARBA" id="ARBA00022723"/>
    </source>
</evidence>
<keyword evidence="7" id="KW-0238">DNA-binding</keyword>
<dbReference type="Gene3D" id="1.25.40.20">
    <property type="entry name" value="Ankyrin repeat-containing domain"/>
    <property type="match status" value="1"/>
</dbReference>
<comment type="subcellular location">
    <subcellularLocation>
        <location evidence="1">Nucleus</location>
    </subcellularLocation>
</comment>
<dbReference type="PANTHER" id="PTHR16515">
    <property type="entry name" value="PR DOMAIN ZINC FINGER PROTEIN"/>
    <property type="match status" value="1"/>
</dbReference>
<gene>
    <name evidence="14" type="ORF">TBRA_LOCUS12718</name>
</gene>
<evidence type="ECO:0000256" key="4">
    <source>
        <dbReference type="ARBA" id="ARBA00022771"/>
    </source>
</evidence>
<feature type="domain" description="C2H2-type" evidence="13">
    <location>
        <begin position="68"/>
        <end position="96"/>
    </location>
</feature>
<keyword evidence="10" id="KW-0040">ANK repeat</keyword>
<feature type="domain" description="C2H2-type" evidence="13">
    <location>
        <begin position="180"/>
        <end position="203"/>
    </location>
</feature>
<dbReference type="SUPFAM" id="SSF48403">
    <property type="entry name" value="Ankyrin repeat"/>
    <property type="match status" value="1"/>
</dbReference>
<feature type="region of interest" description="Disordered" evidence="12">
    <location>
        <begin position="442"/>
        <end position="485"/>
    </location>
</feature>
<sequence length="485" mass="54848">MRIETAHIGVTYTRDLCKTTCGTKSNLKKYVDAVHNKIPHACSICGNTFTRKYNLKIHIDTVHNGVRYACDICGKKFSDKSNLKKHIDVAHNGVTHTCDVCKNEFSTRSILKRHIDSVHHRITHECDICGKKYSQKDDLKKHIDVAHNGVTHTCDVCKNEFSNKGNLKKHINVAHNGVTYTCHLCAKPYATKANLKNHIDTFHNKVTRACDTRGKSFSLKSNLKKHIDMAHRIGYKNEPEVDEDGKPLLRRTTPVHHEARRECMWMVRDLFQIYDRFDVKYIDERGLTHFHVACMCGLVCIVKKFLELGQDPNCLEQKSVDPPLHLALAGSHRKVAKLLLRNGADPNLVGAKGLTPLHVILQGKYDDHLTERQGRNGTHGPVALRPDPVTARRGGETTHARGLLEFRARGRRLASSPQVRGRLHVAYVRDSDERIFPEMGTGAFRGADAQPTADSLLRDDHRPPDEPRYMARLLGGNGPKRMMDF</sequence>
<dbReference type="PANTHER" id="PTHR16515:SF66">
    <property type="entry name" value="C2H2-TYPE DOMAIN-CONTAINING PROTEIN"/>
    <property type="match status" value="1"/>
</dbReference>
<dbReference type="EMBL" id="CADCXV010001083">
    <property type="protein sequence ID" value="CAB0041032.1"/>
    <property type="molecule type" value="Genomic_DNA"/>
</dbReference>
<dbReference type="FunFam" id="3.30.160.60:FF:000100">
    <property type="entry name" value="Zinc finger 45-like"/>
    <property type="match status" value="1"/>
</dbReference>
<dbReference type="InterPro" id="IPR036236">
    <property type="entry name" value="Znf_C2H2_sf"/>
</dbReference>
<dbReference type="SMART" id="SM00355">
    <property type="entry name" value="ZnF_C2H2"/>
    <property type="match status" value="7"/>
</dbReference>
<evidence type="ECO:0000256" key="6">
    <source>
        <dbReference type="ARBA" id="ARBA00023015"/>
    </source>
</evidence>
<dbReference type="InterPro" id="IPR002110">
    <property type="entry name" value="Ankyrin_rpt"/>
</dbReference>
<keyword evidence="4 11" id="KW-0863">Zinc-finger</keyword>
<evidence type="ECO:0000313" key="14">
    <source>
        <dbReference type="EMBL" id="CAB0041032.1"/>
    </source>
</evidence>
<keyword evidence="5" id="KW-0862">Zinc</keyword>
<feature type="region of interest" description="Disordered" evidence="12">
    <location>
        <begin position="372"/>
        <end position="396"/>
    </location>
</feature>
<proteinExistence type="predicted"/>
<evidence type="ECO:0000259" key="13">
    <source>
        <dbReference type="PROSITE" id="PS50157"/>
    </source>
</evidence>
<dbReference type="FunFam" id="3.30.160.60:FF:000325">
    <property type="entry name" value="ZFP90 zinc finger protein"/>
    <property type="match status" value="1"/>
</dbReference>
<dbReference type="PROSITE" id="PS50157">
    <property type="entry name" value="ZINC_FINGER_C2H2_2"/>
    <property type="match status" value="6"/>
</dbReference>